<feature type="domain" description="Peptidase S1" evidence="2">
    <location>
        <begin position="92"/>
        <end position="279"/>
    </location>
</feature>
<accession>A0AAV1M048</accession>
<dbReference type="EMBL" id="CAVLGL010000115">
    <property type="protein sequence ID" value="CAK1599887.1"/>
    <property type="molecule type" value="Genomic_DNA"/>
</dbReference>
<dbReference type="Proteomes" id="UP001314205">
    <property type="component" value="Unassembled WGS sequence"/>
</dbReference>
<feature type="transmembrane region" description="Helical" evidence="1">
    <location>
        <begin position="41"/>
        <end position="63"/>
    </location>
</feature>
<evidence type="ECO:0000313" key="3">
    <source>
        <dbReference type="EMBL" id="CAK1599887.1"/>
    </source>
</evidence>
<organism evidence="3 4">
    <name type="scientific">Parnassius mnemosyne</name>
    <name type="common">clouded apollo</name>
    <dbReference type="NCBI Taxonomy" id="213953"/>
    <lineage>
        <taxon>Eukaryota</taxon>
        <taxon>Metazoa</taxon>
        <taxon>Ecdysozoa</taxon>
        <taxon>Arthropoda</taxon>
        <taxon>Hexapoda</taxon>
        <taxon>Insecta</taxon>
        <taxon>Pterygota</taxon>
        <taxon>Neoptera</taxon>
        <taxon>Endopterygota</taxon>
        <taxon>Lepidoptera</taxon>
        <taxon>Glossata</taxon>
        <taxon>Ditrysia</taxon>
        <taxon>Papilionoidea</taxon>
        <taxon>Papilionidae</taxon>
        <taxon>Parnassiinae</taxon>
        <taxon>Parnassini</taxon>
        <taxon>Parnassius</taxon>
        <taxon>Driopa</taxon>
    </lineage>
</organism>
<dbReference type="GO" id="GO:0006508">
    <property type="term" value="P:proteolysis"/>
    <property type="evidence" value="ECO:0007669"/>
    <property type="project" value="InterPro"/>
</dbReference>
<keyword evidence="1" id="KW-1133">Transmembrane helix</keyword>
<keyword evidence="4" id="KW-1185">Reference proteome</keyword>
<evidence type="ECO:0000256" key="1">
    <source>
        <dbReference type="SAM" id="Phobius"/>
    </source>
</evidence>
<keyword evidence="1" id="KW-0812">Transmembrane</keyword>
<dbReference type="InterPro" id="IPR043504">
    <property type="entry name" value="Peptidase_S1_PA_chymotrypsin"/>
</dbReference>
<dbReference type="InterPro" id="IPR001254">
    <property type="entry name" value="Trypsin_dom"/>
</dbReference>
<dbReference type="Gene3D" id="2.40.10.10">
    <property type="entry name" value="Trypsin-like serine proteases"/>
    <property type="match status" value="1"/>
</dbReference>
<evidence type="ECO:0000313" key="4">
    <source>
        <dbReference type="Proteomes" id="UP001314205"/>
    </source>
</evidence>
<keyword evidence="1" id="KW-0472">Membrane</keyword>
<proteinExistence type="predicted"/>
<sequence length="294" mass="33408">MEEITNDNNRVIEEGIDSDENDLSYNFINISWDDRSKRSKVAMLLFLIAIFFSIMALVINNFVVHYKNFNFDEFFNRGEINCNLVKVDEYRYAARIHSVSSRELICVGAVINENSVLANEVCLKSGPVRLHVGSPTDQRCKKGFPVDAVELIPHDGVISKNLVLLMTYKKIIQCVSIIKIGVKMDWHVPAYVIGRPFHGERSLSRQLVTLNVHDNNTYNGQLVNNLRNNKVICVKYLSRCPVRAGDLLVQKGRLLGLASTSTQRRENNKLACFANVSNVHEELKQLDVNIDLNK</sequence>
<comment type="caution">
    <text evidence="3">The sequence shown here is derived from an EMBL/GenBank/DDBJ whole genome shotgun (WGS) entry which is preliminary data.</text>
</comment>
<protein>
    <recommendedName>
        <fullName evidence="2">Peptidase S1 domain-containing protein</fullName>
    </recommendedName>
</protein>
<name>A0AAV1M048_9NEOP</name>
<evidence type="ECO:0000259" key="2">
    <source>
        <dbReference type="Pfam" id="PF00089"/>
    </source>
</evidence>
<dbReference type="SUPFAM" id="SSF50494">
    <property type="entry name" value="Trypsin-like serine proteases"/>
    <property type="match status" value="1"/>
</dbReference>
<gene>
    <name evidence="3" type="ORF">PARMNEM_LOCUS18710</name>
</gene>
<reference evidence="3 4" key="1">
    <citation type="submission" date="2023-11" db="EMBL/GenBank/DDBJ databases">
        <authorList>
            <person name="Hedman E."/>
            <person name="Englund M."/>
            <person name="Stromberg M."/>
            <person name="Nyberg Akerstrom W."/>
            <person name="Nylinder S."/>
            <person name="Jareborg N."/>
            <person name="Kallberg Y."/>
            <person name="Kronander E."/>
        </authorList>
    </citation>
    <scope>NUCLEOTIDE SEQUENCE [LARGE SCALE GENOMIC DNA]</scope>
</reference>
<dbReference type="Pfam" id="PF00089">
    <property type="entry name" value="Trypsin"/>
    <property type="match status" value="1"/>
</dbReference>
<dbReference type="InterPro" id="IPR009003">
    <property type="entry name" value="Peptidase_S1_PA"/>
</dbReference>
<dbReference type="AlphaFoldDB" id="A0AAV1M048"/>
<dbReference type="GO" id="GO:0004252">
    <property type="term" value="F:serine-type endopeptidase activity"/>
    <property type="evidence" value="ECO:0007669"/>
    <property type="project" value="InterPro"/>
</dbReference>